<evidence type="ECO:0000313" key="3">
    <source>
        <dbReference type="Proteomes" id="UP001153269"/>
    </source>
</evidence>
<feature type="compositionally biased region" description="Basic and acidic residues" evidence="1">
    <location>
        <begin position="19"/>
        <end position="28"/>
    </location>
</feature>
<sequence>MRFKKPASSSNLSVVKEPAGARDSKEADQQIASTPPPPPRHQPISSSPQPHNVLQHFDGKIQTSLVWRTVPRRLQFPLMMIEPSNMSLVATLSPNTLLDKTLTFLPFCQMLGPAVADVVLPIPGDLRQEPLPESSCSEIPQGPMIVIRKFDVTLTLLLSVHTLFFVTPPPTLALHLSSIHPPPPPTQQSVIGVTTPRVRRKDLGHTKELVDPDSQKRGGGLGL</sequence>
<organism evidence="2 3">
    <name type="scientific">Pleuronectes platessa</name>
    <name type="common">European plaice</name>
    <dbReference type="NCBI Taxonomy" id="8262"/>
    <lineage>
        <taxon>Eukaryota</taxon>
        <taxon>Metazoa</taxon>
        <taxon>Chordata</taxon>
        <taxon>Craniata</taxon>
        <taxon>Vertebrata</taxon>
        <taxon>Euteleostomi</taxon>
        <taxon>Actinopterygii</taxon>
        <taxon>Neopterygii</taxon>
        <taxon>Teleostei</taxon>
        <taxon>Neoteleostei</taxon>
        <taxon>Acanthomorphata</taxon>
        <taxon>Carangaria</taxon>
        <taxon>Pleuronectiformes</taxon>
        <taxon>Pleuronectoidei</taxon>
        <taxon>Pleuronectidae</taxon>
        <taxon>Pleuronectes</taxon>
    </lineage>
</organism>
<feature type="compositionally biased region" description="Basic and acidic residues" evidence="1">
    <location>
        <begin position="201"/>
        <end position="216"/>
    </location>
</feature>
<evidence type="ECO:0000256" key="1">
    <source>
        <dbReference type="SAM" id="MobiDB-lite"/>
    </source>
</evidence>
<feature type="compositionally biased region" description="Low complexity" evidence="1">
    <location>
        <begin position="42"/>
        <end position="51"/>
    </location>
</feature>
<reference evidence="2" key="1">
    <citation type="submission" date="2020-03" db="EMBL/GenBank/DDBJ databases">
        <authorList>
            <person name="Weist P."/>
        </authorList>
    </citation>
    <scope>NUCLEOTIDE SEQUENCE</scope>
</reference>
<name>A0A9N7VQZ0_PLEPL</name>
<feature type="region of interest" description="Disordered" evidence="1">
    <location>
        <begin position="1"/>
        <end position="53"/>
    </location>
</feature>
<accession>A0A9N7VQZ0</accession>
<protein>
    <submittedName>
        <fullName evidence="2">Uncharacterized protein</fullName>
    </submittedName>
</protein>
<feature type="region of interest" description="Disordered" evidence="1">
    <location>
        <begin position="201"/>
        <end position="223"/>
    </location>
</feature>
<comment type="caution">
    <text evidence="2">The sequence shown here is derived from an EMBL/GenBank/DDBJ whole genome shotgun (WGS) entry which is preliminary data.</text>
</comment>
<gene>
    <name evidence="2" type="ORF">PLEPLA_LOCUS40505</name>
</gene>
<proteinExistence type="predicted"/>
<dbReference type="Proteomes" id="UP001153269">
    <property type="component" value="Unassembled WGS sequence"/>
</dbReference>
<dbReference type="AlphaFoldDB" id="A0A9N7VQZ0"/>
<dbReference type="EMBL" id="CADEAL010004142">
    <property type="protein sequence ID" value="CAB1452755.1"/>
    <property type="molecule type" value="Genomic_DNA"/>
</dbReference>
<keyword evidence="3" id="KW-1185">Reference proteome</keyword>
<evidence type="ECO:0000313" key="2">
    <source>
        <dbReference type="EMBL" id="CAB1452755.1"/>
    </source>
</evidence>